<dbReference type="AlphaFoldDB" id="A0A5M3WBT9"/>
<gene>
    <name evidence="2" type="ORF">Acor_67010</name>
</gene>
<name>A0A5M3WBT9_9ACTN</name>
<dbReference type="Proteomes" id="UP000334990">
    <property type="component" value="Unassembled WGS sequence"/>
</dbReference>
<sequence>MATIKADMKHALQRAWKVQMIYLKERDYASIEVRYRCTPPRPPADGSRRKHLDVTTSGEDPVGNGAGAAEIDLALHWLSAEKNLLDK</sequence>
<comment type="caution">
    <text evidence="2">The sequence shown here is derived from an EMBL/GenBank/DDBJ whole genome shotgun (WGS) entry which is preliminary data.</text>
</comment>
<organism evidence="2 3">
    <name type="scientific">Acrocarpospora corrugata</name>
    <dbReference type="NCBI Taxonomy" id="35763"/>
    <lineage>
        <taxon>Bacteria</taxon>
        <taxon>Bacillati</taxon>
        <taxon>Actinomycetota</taxon>
        <taxon>Actinomycetes</taxon>
        <taxon>Streptosporangiales</taxon>
        <taxon>Streptosporangiaceae</taxon>
        <taxon>Acrocarpospora</taxon>
    </lineage>
</organism>
<proteinExistence type="predicted"/>
<dbReference type="EMBL" id="BLAD01000084">
    <property type="protein sequence ID" value="GES04633.1"/>
    <property type="molecule type" value="Genomic_DNA"/>
</dbReference>
<evidence type="ECO:0000313" key="2">
    <source>
        <dbReference type="EMBL" id="GES04633.1"/>
    </source>
</evidence>
<evidence type="ECO:0000256" key="1">
    <source>
        <dbReference type="SAM" id="MobiDB-lite"/>
    </source>
</evidence>
<keyword evidence="3" id="KW-1185">Reference proteome</keyword>
<feature type="region of interest" description="Disordered" evidence="1">
    <location>
        <begin position="38"/>
        <end position="65"/>
    </location>
</feature>
<evidence type="ECO:0000313" key="3">
    <source>
        <dbReference type="Proteomes" id="UP000334990"/>
    </source>
</evidence>
<protein>
    <submittedName>
        <fullName evidence="2">Uncharacterized protein</fullName>
    </submittedName>
</protein>
<reference evidence="2 3" key="1">
    <citation type="submission" date="2019-10" db="EMBL/GenBank/DDBJ databases">
        <title>Whole genome shotgun sequence of Acrocarpospora corrugata NBRC 13972.</title>
        <authorList>
            <person name="Ichikawa N."/>
            <person name="Kimura A."/>
            <person name="Kitahashi Y."/>
            <person name="Komaki H."/>
            <person name="Oguchi A."/>
        </authorList>
    </citation>
    <scope>NUCLEOTIDE SEQUENCE [LARGE SCALE GENOMIC DNA]</scope>
    <source>
        <strain evidence="2 3">NBRC 13972</strain>
    </source>
</reference>
<accession>A0A5M3WBT9</accession>
<dbReference type="RefSeq" id="WP_155340708.1">
    <property type="nucleotide sequence ID" value="NZ_BAAABN010000076.1"/>
</dbReference>